<organism evidence="3">
    <name type="scientific">Tanacetum cinerariifolium</name>
    <name type="common">Dalmatian daisy</name>
    <name type="synonym">Chrysanthemum cinerariifolium</name>
    <dbReference type="NCBI Taxonomy" id="118510"/>
    <lineage>
        <taxon>Eukaryota</taxon>
        <taxon>Viridiplantae</taxon>
        <taxon>Streptophyta</taxon>
        <taxon>Embryophyta</taxon>
        <taxon>Tracheophyta</taxon>
        <taxon>Spermatophyta</taxon>
        <taxon>Magnoliopsida</taxon>
        <taxon>eudicotyledons</taxon>
        <taxon>Gunneridae</taxon>
        <taxon>Pentapetalae</taxon>
        <taxon>asterids</taxon>
        <taxon>campanulids</taxon>
        <taxon>Asterales</taxon>
        <taxon>Asteraceae</taxon>
        <taxon>Asteroideae</taxon>
        <taxon>Anthemideae</taxon>
        <taxon>Anthemidinae</taxon>
        <taxon>Tanacetum</taxon>
    </lineage>
</organism>
<feature type="coiled-coil region" evidence="1">
    <location>
        <begin position="86"/>
        <end position="127"/>
    </location>
</feature>
<gene>
    <name evidence="3" type="ORF">Tci_159055</name>
</gene>
<feature type="compositionally biased region" description="Acidic residues" evidence="2">
    <location>
        <begin position="10"/>
        <end position="20"/>
    </location>
</feature>
<keyword evidence="1" id="KW-0175">Coiled coil</keyword>
<dbReference type="EMBL" id="BKCJ010037060">
    <property type="protein sequence ID" value="GEV87078.1"/>
    <property type="molecule type" value="Genomic_DNA"/>
</dbReference>
<evidence type="ECO:0000256" key="1">
    <source>
        <dbReference type="SAM" id="Coils"/>
    </source>
</evidence>
<accession>A0A699GQ41</accession>
<feature type="compositionally biased region" description="Low complexity" evidence="2">
    <location>
        <begin position="45"/>
        <end position="71"/>
    </location>
</feature>
<dbReference type="AlphaFoldDB" id="A0A699GQ41"/>
<feature type="compositionally biased region" description="Pro residues" evidence="2">
    <location>
        <begin position="29"/>
        <end position="44"/>
    </location>
</feature>
<reference evidence="3" key="1">
    <citation type="journal article" date="2019" name="Sci. Rep.">
        <title>Draft genome of Tanacetum cinerariifolium, the natural source of mosquito coil.</title>
        <authorList>
            <person name="Yamashiro T."/>
            <person name="Shiraishi A."/>
            <person name="Satake H."/>
            <person name="Nakayama K."/>
        </authorList>
    </citation>
    <scope>NUCLEOTIDE SEQUENCE</scope>
</reference>
<feature type="region of interest" description="Disordered" evidence="2">
    <location>
        <begin position="1"/>
        <end position="80"/>
    </location>
</feature>
<evidence type="ECO:0000313" key="3">
    <source>
        <dbReference type="EMBL" id="GEV87078.1"/>
    </source>
</evidence>
<comment type="caution">
    <text evidence="3">The sequence shown here is derived from an EMBL/GenBank/DDBJ whole genome shotgun (WGS) entry which is preliminary data.</text>
</comment>
<feature type="coiled-coil region" evidence="1">
    <location>
        <begin position="275"/>
        <end position="302"/>
    </location>
</feature>
<protein>
    <submittedName>
        <fullName evidence="3">Uncharacterized protein</fullName>
    </submittedName>
</protein>
<evidence type="ECO:0000256" key="2">
    <source>
        <dbReference type="SAM" id="MobiDB-lite"/>
    </source>
</evidence>
<name>A0A699GQ41_TANCI</name>
<sequence length="768" mass="87726">MMVPHQVNDDVPDNVDDDVVDVPAADPEPTLPSPTPVITPPPPQQEITSTPPLSPHQYPQQQPSSPPQQQQPSPPSQTTNISMDLLNTLLETCTTLTRRVENLKQDKIAQALEITKLKQRVRRLEKKNKLKDSGLKRLRKAEPAKLNEVIEVVTTAKLMTKLAIVVATAASTITAAPMPMASAARRRKGVVIRDPKETATPSITVYSELKSKDKGKGILVEEPKPLKKKAQIEQDEANSRELEAELNENINWGDVIEHVKRKEKPIFEKHFNSNVDFLEKGEEQLEEEASKALKRKSESSEQQAAKKQKLDEEVPIVDYEIHTEHSKPYYKIIRADRTHQLFLSFISLLKNFDREDLEMLWQIIQERFASLKPKNFTDDFLLNALKTMFKKPDVEAQMILLVEKRYLLTRFTLDQMLNNVRLQVKEESEVSLELLRFVRRKQQEGYRPKGLSHLARNYTVRPRINDAAYLQTQLLIDQKEETGIELQAEEFDLMAAVRDLDEIKEVNANYILMANLQQASTLGTLTNKAPVYDLDGSAEIHEYENCSNNEIFNMFTQEEQYTELLEPIFEPKYNKIINVGSQNELSVVPRIANQHENENVVAAWAEGNSNRINGNLIRCYNCQGEGYYASNSTVKPRKKNAAYLQTQLQIAQKEKVGIKLNSEEFDFMAAAGAYDEIDEVNAKCTLKDNLQQALTSGTHTDSDPIYDSDGSVEVNYSENCYDNDIFNMFTQKEQYTELLEPIPKPHQVQQNVCNVIYEVLLWNKVKEQ</sequence>
<proteinExistence type="predicted"/>